<dbReference type="AlphaFoldDB" id="B1TEL2"/>
<evidence type="ECO:0000256" key="2">
    <source>
        <dbReference type="ARBA" id="ARBA00022643"/>
    </source>
</evidence>
<dbReference type="PANTHER" id="PTHR42847:SF4">
    <property type="entry name" value="ALKANESULFONATE MONOOXYGENASE-RELATED"/>
    <property type="match status" value="1"/>
</dbReference>
<dbReference type="Proteomes" id="UP000004814">
    <property type="component" value="Unassembled WGS sequence"/>
</dbReference>
<accession>B1TEL2</accession>
<dbReference type="SUPFAM" id="SSF51679">
    <property type="entry name" value="Bacterial luciferase-like"/>
    <property type="match status" value="1"/>
</dbReference>
<gene>
    <name evidence="6" type="ORF">BamMEX5DRAFT_6228</name>
</gene>
<comment type="caution">
    <text evidence="6">The sequence shown here is derived from an EMBL/GenBank/DDBJ whole genome shotgun (WGS) entry which is preliminary data.</text>
</comment>
<dbReference type="InterPro" id="IPR011251">
    <property type="entry name" value="Luciferase-like_dom"/>
</dbReference>
<dbReference type="PATRIC" id="fig|396597.7.peg.1238"/>
<protein>
    <submittedName>
        <fullName evidence="6">Luciferase family protein</fullName>
    </submittedName>
</protein>
<dbReference type="GO" id="GO:0004497">
    <property type="term" value="F:monooxygenase activity"/>
    <property type="evidence" value="ECO:0007669"/>
    <property type="project" value="UniProtKB-KW"/>
</dbReference>
<dbReference type="EMBL" id="ABLK01000346">
    <property type="protein sequence ID" value="EDT37990.1"/>
    <property type="molecule type" value="Genomic_DNA"/>
</dbReference>
<dbReference type="PANTHER" id="PTHR42847">
    <property type="entry name" value="ALKANESULFONATE MONOOXYGENASE"/>
    <property type="match status" value="1"/>
</dbReference>
<proteinExistence type="predicted"/>
<evidence type="ECO:0000313" key="6">
    <source>
        <dbReference type="EMBL" id="EDT37990.1"/>
    </source>
</evidence>
<keyword evidence="1" id="KW-0285">Flavoprotein</keyword>
<evidence type="ECO:0000313" key="7">
    <source>
        <dbReference type="Proteomes" id="UP000004814"/>
    </source>
</evidence>
<evidence type="ECO:0000256" key="1">
    <source>
        <dbReference type="ARBA" id="ARBA00022630"/>
    </source>
</evidence>
<dbReference type="CDD" id="cd01094">
    <property type="entry name" value="Alkanesulfonate_monoxygenase"/>
    <property type="match status" value="1"/>
</dbReference>
<name>B1TEL2_9BURK</name>
<dbReference type="InterPro" id="IPR050172">
    <property type="entry name" value="SsuD_RutA_monooxygenase"/>
</dbReference>
<keyword evidence="3" id="KW-0560">Oxidoreductase</keyword>
<sequence length="419" mass="45664">MGTARTILSLDAGARRMEPILTDTSAAARADARFTQTPFVDVGSPADFPDSPASRVLAHPLMVGLFLPIQAGGWSASTLPRSTDWTFDYNADLVARAEALGFDLVFALSQWLPKGGYGGVFDGHALDSFMTLAALTARTERIILVATSHVLYGPWHPLHFAKFTATLDHISRGRWGINVVTGHRAIEHEMFGWNRIEHDRRYEMAAEFIDAVSQLWAQADDFSYAPALSSWRLSGAFVTPKPQYGRPLLINATGSDAGIDFAARYSDIVFVTSPAGPDVDLALDTLPAHTARVKAAAAARGRTIRTLLNPLVICRETAAEARAYRDAIVAHADDGSFHRFDSDAHAWRGGFDQRSQAAARAIGGNISITGSPDEVADYIVRLHRAGIDGIQLSFYDFKPDLDFFGARVLPLLRDAGLRR</sequence>
<dbReference type="Pfam" id="PF00296">
    <property type="entry name" value="Bac_luciferase"/>
    <property type="match status" value="1"/>
</dbReference>
<keyword evidence="2" id="KW-0288">FMN</keyword>
<evidence type="ECO:0000256" key="3">
    <source>
        <dbReference type="ARBA" id="ARBA00023002"/>
    </source>
</evidence>
<evidence type="ECO:0000259" key="5">
    <source>
        <dbReference type="Pfam" id="PF00296"/>
    </source>
</evidence>
<organism evidence="6 7">
    <name type="scientific">Burkholderia ambifaria MEX-5</name>
    <dbReference type="NCBI Taxonomy" id="396597"/>
    <lineage>
        <taxon>Bacteria</taxon>
        <taxon>Pseudomonadati</taxon>
        <taxon>Pseudomonadota</taxon>
        <taxon>Betaproteobacteria</taxon>
        <taxon>Burkholderiales</taxon>
        <taxon>Burkholderiaceae</taxon>
        <taxon>Burkholderia</taxon>
        <taxon>Burkholderia cepacia complex</taxon>
    </lineage>
</organism>
<feature type="domain" description="Luciferase-like" evidence="5">
    <location>
        <begin position="63"/>
        <end position="388"/>
    </location>
</feature>
<dbReference type="GO" id="GO:0016705">
    <property type="term" value="F:oxidoreductase activity, acting on paired donors, with incorporation or reduction of molecular oxygen"/>
    <property type="evidence" value="ECO:0007669"/>
    <property type="project" value="InterPro"/>
</dbReference>
<evidence type="ECO:0000256" key="4">
    <source>
        <dbReference type="ARBA" id="ARBA00023033"/>
    </source>
</evidence>
<reference evidence="6 7" key="1">
    <citation type="submission" date="2008-03" db="EMBL/GenBank/DDBJ databases">
        <title>Sequencing of the draft genome and assembly of Burkholderia ambifaria MEX-5.</title>
        <authorList>
            <consortium name="US DOE Joint Genome Institute (JGI-PGF)"/>
            <person name="Copeland A."/>
            <person name="Lucas S."/>
            <person name="Lapidus A."/>
            <person name="Glavina del Rio T."/>
            <person name="Dalin E."/>
            <person name="Tice H."/>
            <person name="Bruce D."/>
            <person name="Goodwin L."/>
            <person name="Pitluck S."/>
            <person name="Larimer F."/>
            <person name="Land M.L."/>
            <person name="Hauser L."/>
            <person name="Tiedje J."/>
            <person name="Richardson P."/>
        </authorList>
    </citation>
    <scope>NUCLEOTIDE SEQUENCE [LARGE SCALE GENOMIC DNA]</scope>
    <source>
        <strain evidence="6 7">MEX-5</strain>
    </source>
</reference>
<dbReference type="Gene3D" id="3.20.20.30">
    <property type="entry name" value="Luciferase-like domain"/>
    <property type="match status" value="1"/>
</dbReference>
<dbReference type="InterPro" id="IPR036661">
    <property type="entry name" value="Luciferase-like_sf"/>
</dbReference>
<keyword evidence="4" id="KW-0503">Monooxygenase</keyword>